<gene>
    <name evidence="5" type="primary">MIP1_0</name>
    <name evidence="5" type="ORF">CFP56_009754</name>
</gene>
<dbReference type="InterPro" id="IPR013083">
    <property type="entry name" value="Znf_RING/FYVE/PHD"/>
</dbReference>
<dbReference type="Pfam" id="PF20235">
    <property type="entry name" value="PIR2-like_helical"/>
    <property type="match status" value="1"/>
</dbReference>
<accession>A0AAW0L0P5</accession>
<dbReference type="PROSITE" id="PS50089">
    <property type="entry name" value="ZF_RING_2"/>
    <property type="match status" value="1"/>
</dbReference>
<evidence type="ECO:0000313" key="6">
    <source>
        <dbReference type="Proteomes" id="UP000237347"/>
    </source>
</evidence>
<dbReference type="Proteomes" id="UP000237347">
    <property type="component" value="Unassembled WGS sequence"/>
</dbReference>
<dbReference type="SUPFAM" id="SSF57850">
    <property type="entry name" value="RING/U-box"/>
    <property type="match status" value="1"/>
</dbReference>
<keyword evidence="2" id="KW-0175">Coiled coil</keyword>
<protein>
    <submittedName>
        <fullName evidence="5">Mnd1-interacting protein 1</fullName>
    </submittedName>
</protein>
<name>A0AAW0L0P5_QUESU</name>
<evidence type="ECO:0000256" key="1">
    <source>
        <dbReference type="PROSITE-ProRule" id="PRU00175"/>
    </source>
</evidence>
<dbReference type="Pfam" id="PF13920">
    <property type="entry name" value="zf-C3HC4_3"/>
    <property type="match status" value="1"/>
</dbReference>
<evidence type="ECO:0000313" key="5">
    <source>
        <dbReference type="EMBL" id="KAK7845285.1"/>
    </source>
</evidence>
<dbReference type="AlphaFoldDB" id="A0AAW0L0P5"/>
<evidence type="ECO:0000256" key="2">
    <source>
        <dbReference type="SAM" id="Coils"/>
    </source>
</evidence>
<sequence>MKQKCKQMGDSEEHEKSKQKPQAEKYNNPIRTVVSNLELGPINADKLSVLVKALYRSSPRKFDPNPEAGLVSCANPGKDNDTSNVTLFPRTSSDSDVKNMDFYSEERLQMLLLKKLEAIYNEAYTMLISYGYQPDHVLKAILTNGHVFGSGDILTNIVQNSLSYLKTGLVVDGGNYVEGQQVFEDMEALVKNTLAVMIYLIIKTRQNLIKGDAMWCLLKGNFNLGVANSIAAPFEMNEDESQRADNNSSVLEASGLCKFEGNKLSSDVQALDFSKNDSSGELDVLFDKKCSIVNNFKNTPSLKADLKMSIGNFAAACRAGFKMSPEQCQASKNSLSRKNSTDSFEWEDSCMANLVLGDNGKFNIHENKVCDPRNPKNKILSSLLSNIKEIKQQVKEREGWAQEKVIQAAKKLSHDMSELGRLRREREENLKLKNGKVELEEETMKKLRELEDALKMTGCRSDLAKAAAQKLEVKNAEFRAEVEAFKLRASESDKMSVEVVRREKKCLKKIQALEKQNKKYLEEIEEEKNQSFQLHQKLDNLKKAQEEIEEMWRQEVKAKELAIAQVQKELRLKDEAKVNINRKRDALLRKMEINGQRNKDDKKRLEQEISHLQLSLDSGNLHHLPDAFYTAGLEHTRPERDPFEMLPSLNKALEYCEEEKTSDRVCLFCQENEASIVFLPCAHQVLCANCTEDHYKNVEANWCPCCQDRIAQIIRVYGIHKAVVTKGQSMIPTFGSAFGERHQRGRFGRLIEIFVCPMPPPMPFIIVDKCLCEKTTPIPTFGSAFEERHQRGRFGRPIEIFVCPMPPPMPFILKWISPMLPIC</sequence>
<dbReference type="EMBL" id="PKMF04000172">
    <property type="protein sequence ID" value="KAK7845285.1"/>
    <property type="molecule type" value="Genomic_DNA"/>
</dbReference>
<keyword evidence="1" id="KW-0862">Zinc</keyword>
<dbReference type="PANTHER" id="PTHR46405:SF3">
    <property type="entry name" value="RING_U-BOX SUPERFAMILY PROTEIN"/>
    <property type="match status" value="1"/>
</dbReference>
<dbReference type="PANTHER" id="PTHR46405">
    <property type="entry name" value="OS05G0141500 PROTEIN"/>
    <property type="match status" value="1"/>
</dbReference>
<feature type="region of interest" description="Disordered" evidence="3">
    <location>
        <begin position="1"/>
        <end position="28"/>
    </location>
</feature>
<reference evidence="5 6" key="1">
    <citation type="journal article" date="2018" name="Sci. Data">
        <title>The draft genome sequence of cork oak.</title>
        <authorList>
            <person name="Ramos A.M."/>
            <person name="Usie A."/>
            <person name="Barbosa P."/>
            <person name="Barros P.M."/>
            <person name="Capote T."/>
            <person name="Chaves I."/>
            <person name="Simoes F."/>
            <person name="Abreu I."/>
            <person name="Carrasquinho I."/>
            <person name="Faro C."/>
            <person name="Guimaraes J.B."/>
            <person name="Mendonca D."/>
            <person name="Nobrega F."/>
            <person name="Rodrigues L."/>
            <person name="Saibo N.J.M."/>
            <person name="Varela M.C."/>
            <person name="Egas C."/>
            <person name="Matos J."/>
            <person name="Miguel C.M."/>
            <person name="Oliveira M.M."/>
            <person name="Ricardo C.P."/>
            <person name="Goncalves S."/>
        </authorList>
    </citation>
    <scope>NUCLEOTIDE SEQUENCE [LARGE SCALE GENOMIC DNA]</scope>
    <source>
        <strain evidence="6">cv. HL8</strain>
    </source>
</reference>
<dbReference type="InterPro" id="IPR046527">
    <property type="entry name" value="PIR2-like_helical"/>
</dbReference>
<keyword evidence="1" id="KW-0479">Metal-binding</keyword>
<evidence type="ECO:0000256" key="3">
    <source>
        <dbReference type="SAM" id="MobiDB-lite"/>
    </source>
</evidence>
<dbReference type="Gene3D" id="3.30.40.10">
    <property type="entry name" value="Zinc/RING finger domain, C3HC4 (zinc finger)"/>
    <property type="match status" value="1"/>
</dbReference>
<dbReference type="InterPro" id="IPR046934">
    <property type="entry name" value="PIR2-like"/>
</dbReference>
<keyword evidence="6" id="KW-1185">Reference proteome</keyword>
<organism evidence="5 6">
    <name type="scientific">Quercus suber</name>
    <name type="common">Cork oak</name>
    <dbReference type="NCBI Taxonomy" id="58331"/>
    <lineage>
        <taxon>Eukaryota</taxon>
        <taxon>Viridiplantae</taxon>
        <taxon>Streptophyta</taxon>
        <taxon>Embryophyta</taxon>
        <taxon>Tracheophyta</taxon>
        <taxon>Spermatophyta</taxon>
        <taxon>Magnoliopsida</taxon>
        <taxon>eudicotyledons</taxon>
        <taxon>Gunneridae</taxon>
        <taxon>Pentapetalae</taxon>
        <taxon>rosids</taxon>
        <taxon>fabids</taxon>
        <taxon>Fagales</taxon>
        <taxon>Fagaceae</taxon>
        <taxon>Quercus</taxon>
    </lineage>
</organism>
<proteinExistence type="predicted"/>
<comment type="caution">
    <text evidence="5">The sequence shown here is derived from an EMBL/GenBank/DDBJ whole genome shotgun (WGS) entry which is preliminary data.</text>
</comment>
<feature type="compositionally biased region" description="Basic and acidic residues" evidence="3">
    <location>
        <begin position="7"/>
        <end position="23"/>
    </location>
</feature>
<keyword evidence="1" id="KW-0863">Zinc-finger</keyword>
<dbReference type="InterPro" id="IPR001841">
    <property type="entry name" value="Znf_RING"/>
</dbReference>
<dbReference type="GO" id="GO:0008270">
    <property type="term" value="F:zinc ion binding"/>
    <property type="evidence" value="ECO:0007669"/>
    <property type="project" value="UniProtKB-KW"/>
</dbReference>
<evidence type="ECO:0000259" key="4">
    <source>
        <dbReference type="PROSITE" id="PS50089"/>
    </source>
</evidence>
<feature type="domain" description="RING-type" evidence="4">
    <location>
        <begin position="666"/>
        <end position="707"/>
    </location>
</feature>
<feature type="coiled-coil region" evidence="2">
    <location>
        <begin position="422"/>
        <end position="554"/>
    </location>
</feature>